<keyword evidence="2" id="KW-1185">Reference proteome</keyword>
<reference evidence="1" key="2">
    <citation type="journal article" date="2022" name="New Phytol.">
        <title>Evolutionary transition to the ectomycorrhizal habit in the genomes of a hyperdiverse lineage of mushroom-forming fungi.</title>
        <authorList>
            <person name="Looney B."/>
            <person name="Miyauchi S."/>
            <person name="Morin E."/>
            <person name="Drula E."/>
            <person name="Courty P.E."/>
            <person name="Kohler A."/>
            <person name="Kuo A."/>
            <person name="LaButti K."/>
            <person name="Pangilinan J."/>
            <person name="Lipzen A."/>
            <person name="Riley R."/>
            <person name="Andreopoulos W."/>
            <person name="He G."/>
            <person name="Johnson J."/>
            <person name="Nolan M."/>
            <person name="Tritt A."/>
            <person name="Barry K.W."/>
            <person name="Grigoriev I.V."/>
            <person name="Nagy L.G."/>
            <person name="Hibbett D."/>
            <person name="Henrissat B."/>
            <person name="Matheny P.B."/>
            <person name="Labbe J."/>
            <person name="Martin F.M."/>
        </authorList>
    </citation>
    <scope>NUCLEOTIDE SEQUENCE</scope>
    <source>
        <strain evidence="1">FP105234-sp</strain>
    </source>
</reference>
<comment type="caution">
    <text evidence="1">The sequence shown here is derived from an EMBL/GenBank/DDBJ whole genome shotgun (WGS) entry which is preliminary data.</text>
</comment>
<proteinExistence type="predicted"/>
<dbReference type="EMBL" id="MU275861">
    <property type="protein sequence ID" value="KAI0050496.1"/>
    <property type="molecule type" value="Genomic_DNA"/>
</dbReference>
<protein>
    <submittedName>
        <fullName evidence="1">Uncharacterized protein</fullName>
    </submittedName>
</protein>
<organism evidence="1 2">
    <name type="scientific">Auriscalpium vulgare</name>
    <dbReference type="NCBI Taxonomy" id="40419"/>
    <lineage>
        <taxon>Eukaryota</taxon>
        <taxon>Fungi</taxon>
        <taxon>Dikarya</taxon>
        <taxon>Basidiomycota</taxon>
        <taxon>Agaricomycotina</taxon>
        <taxon>Agaricomycetes</taxon>
        <taxon>Russulales</taxon>
        <taxon>Auriscalpiaceae</taxon>
        <taxon>Auriscalpium</taxon>
    </lineage>
</organism>
<reference evidence="1" key="1">
    <citation type="submission" date="2021-02" db="EMBL/GenBank/DDBJ databases">
        <authorList>
            <consortium name="DOE Joint Genome Institute"/>
            <person name="Ahrendt S."/>
            <person name="Looney B.P."/>
            <person name="Miyauchi S."/>
            <person name="Morin E."/>
            <person name="Drula E."/>
            <person name="Courty P.E."/>
            <person name="Chicoki N."/>
            <person name="Fauchery L."/>
            <person name="Kohler A."/>
            <person name="Kuo A."/>
            <person name="Labutti K."/>
            <person name="Pangilinan J."/>
            <person name="Lipzen A."/>
            <person name="Riley R."/>
            <person name="Andreopoulos W."/>
            <person name="He G."/>
            <person name="Johnson J."/>
            <person name="Barry K.W."/>
            <person name="Grigoriev I.V."/>
            <person name="Nagy L."/>
            <person name="Hibbett D."/>
            <person name="Henrissat B."/>
            <person name="Matheny P.B."/>
            <person name="Labbe J."/>
            <person name="Martin F."/>
        </authorList>
    </citation>
    <scope>NUCLEOTIDE SEQUENCE</scope>
    <source>
        <strain evidence="1">FP105234-sp</strain>
    </source>
</reference>
<evidence type="ECO:0000313" key="2">
    <source>
        <dbReference type="Proteomes" id="UP000814033"/>
    </source>
</evidence>
<dbReference type="Proteomes" id="UP000814033">
    <property type="component" value="Unassembled WGS sequence"/>
</dbReference>
<name>A0ACB8S358_9AGAM</name>
<sequence>MSRAQREYKLVVAGAGGTGKSALALNFVEGRIVDEYNPTADYYAYRKQCVIDDEVALLDVLDTAGQEKYGAMRDQYIRTGDGFLLVYSATSRTSFEEISTLHQQILRIKEKDSFPVIVVANKCDSDLEYERQPRLFACIVALSAPPRACLALPCYAATQTEGRELAERFGCRFIETSAKQSANVDAAFSNLVRDIRKYDKEQQTSHPDGLDQNSGGCCGGCVVV</sequence>
<accession>A0ACB8S358</accession>
<evidence type="ECO:0000313" key="1">
    <source>
        <dbReference type="EMBL" id="KAI0050496.1"/>
    </source>
</evidence>
<gene>
    <name evidence="1" type="ORF">FA95DRAFT_1603506</name>
</gene>